<keyword evidence="1" id="KW-0812">Transmembrane</keyword>
<feature type="transmembrane region" description="Helical" evidence="1">
    <location>
        <begin position="20"/>
        <end position="42"/>
    </location>
</feature>
<organism evidence="2 3">
    <name type="scientific">Albula glossodonta</name>
    <name type="common">roundjaw bonefish</name>
    <dbReference type="NCBI Taxonomy" id="121402"/>
    <lineage>
        <taxon>Eukaryota</taxon>
        <taxon>Metazoa</taxon>
        <taxon>Chordata</taxon>
        <taxon>Craniata</taxon>
        <taxon>Vertebrata</taxon>
        <taxon>Euteleostomi</taxon>
        <taxon>Actinopterygii</taxon>
        <taxon>Neopterygii</taxon>
        <taxon>Teleostei</taxon>
        <taxon>Albuliformes</taxon>
        <taxon>Albulidae</taxon>
        <taxon>Albula</taxon>
    </lineage>
</organism>
<evidence type="ECO:0000256" key="1">
    <source>
        <dbReference type="SAM" id="Phobius"/>
    </source>
</evidence>
<sequence length="68" mass="7337">MFHPAESCLYGGELVKGFGLLLTQEGIVVIVEVFVIVVLPIAQLRVMVDTVFLLHGLAGDVDHAQCNT</sequence>
<evidence type="ECO:0000313" key="2">
    <source>
        <dbReference type="EMBL" id="KAG9345619.1"/>
    </source>
</evidence>
<keyword evidence="1" id="KW-1133">Transmembrane helix</keyword>
<comment type="caution">
    <text evidence="2">The sequence shown here is derived from an EMBL/GenBank/DDBJ whole genome shotgun (WGS) entry which is preliminary data.</text>
</comment>
<dbReference type="AlphaFoldDB" id="A0A8T2NZV5"/>
<keyword evidence="3" id="KW-1185">Reference proteome</keyword>
<evidence type="ECO:0000313" key="3">
    <source>
        <dbReference type="Proteomes" id="UP000824540"/>
    </source>
</evidence>
<name>A0A8T2NZV5_9TELE</name>
<gene>
    <name evidence="2" type="ORF">JZ751_008763</name>
</gene>
<dbReference type="EMBL" id="JAFBMS010000017">
    <property type="protein sequence ID" value="KAG9345619.1"/>
    <property type="molecule type" value="Genomic_DNA"/>
</dbReference>
<protein>
    <submittedName>
        <fullName evidence="2">Uncharacterized protein</fullName>
    </submittedName>
</protein>
<accession>A0A8T2NZV5</accession>
<reference evidence="2" key="1">
    <citation type="thesis" date="2021" institute="BYU ScholarsArchive" country="Provo, UT, USA">
        <title>Applications of and Algorithms for Genome Assembly and Genomic Analyses with an Emphasis on Marine Teleosts.</title>
        <authorList>
            <person name="Pickett B.D."/>
        </authorList>
    </citation>
    <scope>NUCLEOTIDE SEQUENCE</scope>
    <source>
        <strain evidence="2">HI-2016</strain>
    </source>
</reference>
<keyword evidence="1" id="KW-0472">Membrane</keyword>
<proteinExistence type="predicted"/>
<dbReference type="Proteomes" id="UP000824540">
    <property type="component" value="Unassembled WGS sequence"/>
</dbReference>